<evidence type="ECO:0000313" key="2">
    <source>
        <dbReference type="Proteomes" id="UP000269665"/>
    </source>
</evidence>
<protein>
    <submittedName>
        <fullName evidence="1">Uncharacterized protein</fullName>
    </submittedName>
</protein>
<dbReference type="AlphaFoldDB" id="A0A8B3FGR2"/>
<proteinExistence type="predicted"/>
<sequence length="68" mass="8038">MRWYLYESVRYSSHVSEIGYPLSLGTIYPSYFKLIVRWRALLAPITYLSKFLGIRSVAAFTQLELFRV</sequence>
<evidence type="ECO:0000313" key="1">
    <source>
        <dbReference type="EMBL" id="RKO78611.1"/>
    </source>
</evidence>
<gene>
    <name evidence="1" type="ORF">C5E00_18390</name>
</gene>
<name>A0A8B3FGR2_PECPM</name>
<dbReference type="EMBL" id="PSZG01000001">
    <property type="protein sequence ID" value="RKO78611.1"/>
    <property type="molecule type" value="Genomic_DNA"/>
</dbReference>
<reference evidence="1 2" key="1">
    <citation type="journal article" date="2018" name="BMC Genomics">
        <title>High genomic variability in the plant pathogenic bacterium Pectobacterium parmentieri deciphered from de novo assembled complete genomes.</title>
        <authorList>
            <person name="Zoledowska S."/>
            <person name="Motyka-Pomagruk A."/>
            <person name="Sledz W."/>
            <person name="Mengoni A."/>
            <person name="Lojkowska E."/>
        </authorList>
    </citation>
    <scope>NUCLEOTIDE SEQUENCE [LARGE SCALE GENOMIC DNA]</scope>
    <source>
        <strain evidence="1 2">IFB5626</strain>
    </source>
</reference>
<comment type="caution">
    <text evidence="1">The sequence shown here is derived from an EMBL/GenBank/DDBJ whole genome shotgun (WGS) entry which is preliminary data.</text>
</comment>
<dbReference type="Proteomes" id="UP000269665">
    <property type="component" value="Unassembled WGS sequence"/>
</dbReference>
<accession>A0A8B3FGR2</accession>
<organism evidence="1 2">
    <name type="scientific">Pectobacterium parmentieri</name>
    <dbReference type="NCBI Taxonomy" id="1905730"/>
    <lineage>
        <taxon>Bacteria</taxon>
        <taxon>Pseudomonadati</taxon>
        <taxon>Pseudomonadota</taxon>
        <taxon>Gammaproteobacteria</taxon>
        <taxon>Enterobacterales</taxon>
        <taxon>Pectobacteriaceae</taxon>
        <taxon>Pectobacterium</taxon>
    </lineage>
</organism>